<dbReference type="Proteomes" id="UP000054516">
    <property type="component" value="Unassembled WGS sequence"/>
</dbReference>
<dbReference type="Pfam" id="PF13911">
    <property type="entry name" value="AhpC-TSA_2"/>
    <property type="match status" value="1"/>
</dbReference>
<proteinExistence type="predicted"/>
<gene>
    <name evidence="2" type="ORF">SAMD00023353_11400090</name>
</gene>
<dbReference type="SUPFAM" id="SSF52833">
    <property type="entry name" value="Thioredoxin-like"/>
    <property type="match status" value="1"/>
</dbReference>
<dbReference type="InterPro" id="IPR036249">
    <property type="entry name" value="Thioredoxin-like_sf"/>
</dbReference>
<dbReference type="PANTHER" id="PTHR42336">
    <property type="entry name" value="THIOREDOXIN DOMAIN-CONTAINING PROTEIN-RELATED"/>
    <property type="match status" value="1"/>
</dbReference>
<dbReference type="PANTHER" id="PTHR42336:SF1">
    <property type="entry name" value="ALKYL HYDROPEROXIDE REDUCTASE SUBUNIT C_ THIOL SPECIFIC ANTIOXIDANT DOMAIN-CONTAINING PROTEIN"/>
    <property type="match status" value="1"/>
</dbReference>
<dbReference type="OrthoDB" id="40334at2759"/>
<organism evidence="2">
    <name type="scientific">Rosellinia necatrix</name>
    <name type="common">White root-rot fungus</name>
    <dbReference type="NCBI Taxonomy" id="77044"/>
    <lineage>
        <taxon>Eukaryota</taxon>
        <taxon>Fungi</taxon>
        <taxon>Dikarya</taxon>
        <taxon>Ascomycota</taxon>
        <taxon>Pezizomycotina</taxon>
        <taxon>Sordariomycetes</taxon>
        <taxon>Xylariomycetidae</taxon>
        <taxon>Xylariales</taxon>
        <taxon>Xylariaceae</taxon>
        <taxon>Rosellinia</taxon>
    </lineage>
</organism>
<dbReference type="EMBL" id="DF977559">
    <property type="protein sequence ID" value="GAP93242.1"/>
    <property type="molecule type" value="Genomic_DNA"/>
</dbReference>
<evidence type="ECO:0000313" key="3">
    <source>
        <dbReference type="Proteomes" id="UP000054516"/>
    </source>
</evidence>
<protein>
    <submittedName>
        <fullName evidence="2">Putative alkyl hydroperoxide reductase subunit c thiol specific antioxidant protein</fullName>
    </submittedName>
</protein>
<feature type="region of interest" description="Disordered" evidence="1">
    <location>
        <begin position="1"/>
        <end position="34"/>
    </location>
</feature>
<dbReference type="Gene3D" id="3.40.30.10">
    <property type="entry name" value="Glutaredoxin"/>
    <property type="match status" value="1"/>
</dbReference>
<dbReference type="AlphaFoldDB" id="A0A1W2TX24"/>
<dbReference type="OMA" id="RDLYAKW"/>
<name>A0A1W2TX24_ROSNE</name>
<accession>A0A1W2TX24</accession>
<sequence length="205" mass="22721">MSLAQEWESLKTPPRRDVQPVPQVGTKAPAHPNLTLPTDKPTIIAFLRHCGCPFAEKTFKALTKLSTHHKEINFVAVSHSSSEATERWVVRVGGDWDVTVLIDEERDLYALFGLGLSTTWHVLSPLALYNTLQLGKKENIWNRPTESGSRWQTAGAFAIDEAGLVRWQHVAARADDLSDWDAAVQSLGVAPKPKPPPPVRTEGFL</sequence>
<keyword evidence="3" id="KW-1185">Reference proteome</keyword>
<dbReference type="InterPro" id="IPR032801">
    <property type="entry name" value="PXL2A/B/C"/>
</dbReference>
<evidence type="ECO:0000256" key="1">
    <source>
        <dbReference type="SAM" id="MobiDB-lite"/>
    </source>
</evidence>
<reference evidence="2" key="1">
    <citation type="submission" date="2016-03" db="EMBL/GenBank/DDBJ databases">
        <title>Draft genome sequence of Rosellinia necatrix.</title>
        <authorList>
            <person name="Kanematsu S."/>
        </authorList>
    </citation>
    <scope>NUCLEOTIDE SEQUENCE [LARGE SCALE GENOMIC DNA]</scope>
    <source>
        <strain evidence="2">W97</strain>
    </source>
</reference>
<evidence type="ECO:0000313" key="2">
    <source>
        <dbReference type="EMBL" id="GAP93242.1"/>
    </source>
</evidence>